<protein>
    <submittedName>
        <fullName evidence="3">SDR family NAD(P)-dependent oxidoreductase</fullName>
    </submittedName>
</protein>
<gene>
    <name evidence="3" type="ORF">N5J77_26920</name>
</gene>
<organism evidence="3 4">
    <name type="scientific">Sphingobium yanoikuyae</name>
    <name type="common">Sphingomonas yanoikuyae</name>
    <dbReference type="NCBI Taxonomy" id="13690"/>
    <lineage>
        <taxon>Bacteria</taxon>
        <taxon>Pseudomonadati</taxon>
        <taxon>Pseudomonadota</taxon>
        <taxon>Alphaproteobacteria</taxon>
        <taxon>Sphingomonadales</taxon>
        <taxon>Sphingomonadaceae</taxon>
        <taxon>Sphingobium</taxon>
    </lineage>
</organism>
<dbReference type="RefSeq" id="WP_279730804.1">
    <property type="nucleotide sequence ID" value="NZ_JAOCKX010000069.1"/>
</dbReference>
<dbReference type="Proteomes" id="UP001162318">
    <property type="component" value="Unassembled WGS sequence"/>
</dbReference>
<evidence type="ECO:0000313" key="4">
    <source>
        <dbReference type="Proteomes" id="UP001162318"/>
    </source>
</evidence>
<dbReference type="PANTHER" id="PTHR43086:SF2">
    <property type="entry name" value="HYDROXYSTEROID DEHYDROGENASE-LIKE PROTEIN 1"/>
    <property type="match status" value="1"/>
</dbReference>
<dbReference type="PANTHER" id="PTHR43086">
    <property type="entry name" value="VERY-LONG-CHAIN 3-OXOOACYL-COA REDUCTASE"/>
    <property type="match status" value="1"/>
</dbReference>
<dbReference type="SUPFAM" id="SSF51735">
    <property type="entry name" value="NAD(P)-binding Rossmann-fold domains"/>
    <property type="match status" value="1"/>
</dbReference>
<dbReference type="InterPro" id="IPR036291">
    <property type="entry name" value="NAD(P)-bd_dom_sf"/>
</dbReference>
<dbReference type="Pfam" id="PF00106">
    <property type="entry name" value="adh_short"/>
    <property type="match status" value="1"/>
</dbReference>
<dbReference type="AlphaFoldDB" id="A0AA42X0D2"/>
<keyword evidence="2" id="KW-0560">Oxidoreductase</keyword>
<comment type="caution">
    <text evidence="3">The sequence shown here is derived from an EMBL/GenBank/DDBJ whole genome shotgun (WGS) entry which is preliminary data.</text>
</comment>
<evidence type="ECO:0000313" key="3">
    <source>
        <dbReference type="EMBL" id="MDH2134770.1"/>
    </source>
</evidence>
<sequence length="268" mass="28634">MSLQKRYGPWALVLGASEGTGREFARQLAAEGIPSILIARREAPLEQLKAEIAQEYGVACINATIDLAHGDALERIVAVVDDREVGLLICNAGGDPNGKLFLDVPLSAWLDLIQRNVMTTMAVCHHFAGPMRTRGQGGILLLNSGACYGGAATMGPYSGSKAFMLGFAEGLWADLQPHGVDVLTLVLGRTDTPEFRRFLAEKGMDMPEDVWSAEAVARLGLERLPHGPIQNVGQADDQSGMSPQSAAERRARVVAVSKVTAELYGTGH</sequence>
<dbReference type="GO" id="GO:0016491">
    <property type="term" value="F:oxidoreductase activity"/>
    <property type="evidence" value="ECO:0007669"/>
    <property type="project" value="UniProtKB-KW"/>
</dbReference>
<dbReference type="Gene3D" id="3.40.50.720">
    <property type="entry name" value="NAD(P)-binding Rossmann-like Domain"/>
    <property type="match status" value="1"/>
</dbReference>
<dbReference type="PRINTS" id="PR00081">
    <property type="entry name" value="GDHRDH"/>
</dbReference>
<evidence type="ECO:0000256" key="2">
    <source>
        <dbReference type="ARBA" id="ARBA00023002"/>
    </source>
</evidence>
<name>A0AA42X0D2_SPHYA</name>
<dbReference type="GO" id="GO:0030497">
    <property type="term" value="P:fatty acid elongation"/>
    <property type="evidence" value="ECO:0007669"/>
    <property type="project" value="TreeGrafter"/>
</dbReference>
<dbReference type="EMBL" id="JAOCKX010000069">
    <property type="protein sequence ID" value="MDH2134770.1"/>
    <property type="molecule type" value="Genomic_DNA"/>
</dbReference>
<keyword evidence="1" id="KW-0521">NADP</keyword>
<dbReference type="InterPro" id="IPR002347">
    <property type="entry name" value="SDR_fam"/>
</dbReference>
<accession>A0AA42X0D2</accession>
<evidence type="ECO:0000256" key="1">
    <source>
        <dbReference type="ARBA" id="ARBA00022857"/>
    </source>
</evidence>
<reference evidence="3" key="1">
    <citation type="submission" date="2022-09" db="EMBL/GenBank/DDBJ databases">
        <title>Intensive care unit water sources are persistently colonized with multi-drug resistant bacteria and are the site of extensive horizontal gene transfer of antibiotic resistance genes.</title>
        <authorList>
            <person name="Diorio-Toth L."/>
        </authorList>
    </citation>
    <scope>NUCLEOTIDE SEQUENCE</scope>
    <source>
        <strain evidence="3">GD03659</strain>
    </source>
</reference>
<proteinExistence type="predicted"/>